<dbReference type="InterPro" id="IPR000531">
    <property type="entry name" value="Beta-barrel_TonB"/>
</dbReference>
<dbReference type="SUPFAM" id="SSF56935">
    <property type="entry name" value="Porins"/>
    <property type="match status" value="1"/>
</dbReference>
<dbReference type="InterPro" id="IPR012910">
    <property type="entry name" value="Plug_dom"/>
</dbReference>
<keyword evidence="5" id="KW-0406">Ion transport</keyword>
<feature type="domain" description="TonB-dependent receptor-like beta-barrel" evidence="9">
    <location>
        <begin position="211"/>
        <end position="623"/>
    </location>
</feature>
<evidence type="ECO:0000256" key="5">
    <source>
        <dbReference type="ARBA" id="ARBA00023065"/>
    </source>
</evidence>
<accession>A0A1B6NYE6</accession>
<comment type="caution">
    <text evidence="11">The sequence shown here is derived from an EMBL/GenBank/DDBJ whole genome shotgun (WGS) entry which is preliminary data.</text>
</comment>
<keyword evidence="11" id="KW-0675">Receptor</keyword>
<dbReference type="EMBL" id="AYSL01000006">
    <property type="protein sequence ID" value="KTF08404.1"/>
    <property type="molecule type" value="Genomic_DNA"/>
</dbReference>
<dbReference type="Gene3D" id="2.170.130.10">
    <property type="entry name" value="TonB-dependent receptor, plug domain"/>
    <property type="match status" value="1"/>
</dbReference>
<evidence type="ECO:0000256" key="4">
    <source>
        <dbReference type="ARBA" id="ARBA00022729"/>
    </source>
</evidence>
<dbReference type="InterPro" id="IPR039426">
    <property type="entry name" value="TonB-dep_rcpt-like"/>
</dbReference>
<feature type="domain" description="TonB-dependent receptor plug" evidence="10">
    <location>
        <begin position="77"/>
        <end position="182"/>
    </location>
</feature>
<evidence type="ECO:0000256" key="1">
    <source>
        <dbReference type="ARBA" id="ARBA00004571"/>
    </source>
</evidence>
<organism evidence="11">
    <name type="scientific">marine sediment metagenome</name>
    <dbReference type="NCBI Taxonomy" id="412755"/>
    <lineage>
        <taxon>unclassified sequences</taxon>
        <taxon>metagenomes</taxon>
        <taxon>ecological metagenomes</taxon>
    </lineage>
</organism>
<protein>
    <submittedName>
        <fullName evidence="11">TonB-dependent receptor plug</fullName>
    </submittedName>
</protein>
<dbReference type="Gene3D" id="2.40.170.20">
    <property type="entry name" value="TonB-dependent receptor, beta-barrel domain"/>
    <property type="match status" value="1"/>
</dbReference>
<dbReference type="InterPro" id="IPR037066">
    <property type="entry name" value="Plug_dom_sf"/>
</dbReference>
<dbReference type="PANTHER" id="PTHR30069">
    <property type="entry name" value="TONB-DEPENDENT OUTER MEMBRANE RECEPTOR"/>
    <property type="match status" value="1"/>
</dbReference>
<keyword evidence="6" id="KW-0798">TonB box</keyword>
<dbReference type="Pfam" id="PF00593">
    <property type="entry name" value="TonB_dep_Rec_b-barrel"/>
    <property type="match status" value="1"/>
</dbReference>
<dbReference type="GO" id="GO:0015889">
    <property type="term" value="P:cobalamin transport"/>
    <property type="evidence" value="ECO:0007669"/>
    <property type="project" value="TreeGrafter"/>
</dbReference>
<evidence type="ECO:0000259" key="9">
    <source>
        <dbReference type="Pfam" id="PF00593"/>
    </source>
</evidence>
<dbReference type="InterPro" id="IPR036942">
    <property type="entry name" value="Beta-barrel_TonB_sf"/>
</dbReference>
<keyword evidence="4" id="KW-0732">Signal</keyword>
<evidence type="ECO:0000256" key="7">
    <source>
        <dbReference type="ARBA" id="ARBA00023136"/>
    </source>
</evidence>
<evidence type="ECO:0000256" key="8">
    <source>
        <dbReference type="ARBA" id="ARBA00023237"/>
    </source>
</evidence>
<dbReference type="PANTHER" id="PTHR30069:SF53">
    <property type="entry name" value="COLICIN I RECEPTOR-RELATED"/>
    <property type="match status" value="1"/>
</dbReference>
<sequence>MSVFFNLIILELTMSLSRSSSRTYLRLSILSTLGLFAVNTAMAATPEIINTNDSEMPQVELDKIVVTATRTPTKTSNVIAQTRVIDKEELQRYQGQTALDVLKRQPGFSHYTNGGSGTTSNFYMRGYDNKQILVLIDGIRYSSLSAGGAALNLLPADQIDRIEVLYGASGSSIYGADAMGGVIQVFTKGGNINRSSMSVTAGVGSNDQYLYGASAQFANETGTTLSLSASHNEDDGISAKLPNAVGYNKDEDGFESDNVSIALNQRINDQWLAGASALYSKSTTDFDDGDYENAHADQENGSAQAYVDWRYLPGSSLKLQYGHSIDKSDSSSEYGGVFDSKQDQISLVGQHQLAVGQGVYGVEYLNQSLDSSEYDIDDRDVTSTFLGYVLATNQFDAQANIRFDDNSQYGDETTYNFGGAYHINPEWRIGTSYAKGFRAPTFNDIYPGYGGNPDLQPETSDNYEAFVEYSTPLQATRLTGYYNDVDDLISFPEGTAVNVDKAEIRGVSLTSDWVIDSYLFGGSYDYQDAKDKSDYTGRVDFSQNAIDYSGNHLPYRPEHKGLVYIGYRLPSLDIRAEYQYVGDYYSRITNTDAQFVDNYGLLNISGNYKLTDNLSMTARLNNITNEDYITDIGYNTDGTNFFTSLTYNWF</sequence>
<dbReference type="CDD" id="cd01347">
    <property type="entry name" value="ligand_gated_channel"/>
    <property type="match status" value="1"/>
</dbReference>
<dbReference type="GO" id="GO:0006811">
    <property type="term" value="P:monoatomic ion transport"/>
    <property type="evidence" value="ECO:0007669"/>
    <property type="project" value="UniProtKB-KW"/>
</dbReference>
<keyword evidence="3" id="KW-0812">Transmembrane</keyword>
<evidence type="ECO:0000256" key="3">
    <source>
        <dbReference type="ARBA" id="ARBA00022692"/>
    </source>
</evidence>
<evidence type="ECO:0000256" key="2">
    <source>
        <dbReference type="ARBA" id="ARBA00022448"/>
    </source>
</evidence>
<dbReference type="Pfam" id="PF07715">
    <property type="entry name" value="Plug"/>
    <property type="match status" value="1"/>
</dbReference>
<reference evidence="11" key="1">
    <citation type="submission" date="2013-11" db="EMBL/GenBank/DDBJ databases">
        <title>Microbial diversity, functional groups and degradation webs in Northern and Southern Mediterranean and Red Sea marine crude oil polluted sites.</title>
        <authorList>
            <person name="Daffonchio D."/>
            <person name="Mapelli F."/>
            <person name="Ferrer M."/>
            <person name="Richter M."/>
            <person name="Cherif A."/>
            <person name="Malkawi H.I."/>
            <person name="Yakimov M.M."/>
            <person name="Abdel-Fattah Y.R."/>
            <person name="Blaghen M."/>
            <person name="Golyshin P.N."/>
            <person name="Kalogerakis N."/>
            <person name="Boon N."/>
            <person name="Magagnini M."/>
            <person name="Fava F."/>
        </authorList>
    </citation>
    <scope>NUCLEOTIDE SEQUENCE</scope>
</reference>
<keyword evidence="7" id="KW-0472">Membrane</keyword>
<evidence type="ECO:0000256" key="6">
    <source>
        <dbReference type="ARBA" id="ARBA00023077"/>
    </source>
</evidence>
<keyword evidence="2" id="KW-0813">Transport</keyword>
<keyword evidence="8" id="KW-0998">Cell outer membrane</keyword>
<evidence type="ECO:0000259" key="10">
    <source>
        <dbReference type="Pfam" id="PF07715"/>
    </source>
</evidence>
<dbReference type="GO" id="GO:0009279">
    <property type="term" value="C:cell outer membrane"/>
    <property type="evidence" value="ECO:0007669"/>
    <property type="project" value="UniProtKB-SubCell"/>
</dbReference>
<gene>
    <name evidence="11" type="ORF">MGSAQ_000088</name>
</gene>
<name>A0A1B6NYE6_9ZZZZ</name>
<dbReference type="PROSITE" id="PS52016">
    <property type="entry name" value="TONB_DEPENDENT_REC_3"/>
    <property type="match status" value="1"/>
</dbReference>
<comment type="subcellular location">
    <subcellularLocation>
        <location evidence="1">Cell outer membrane</location>
        <topology evidence="1">Multi-pass membrane protein</topology>
    </subcellularLocation>
</comment>
<evidence type="ECO:0000313" key="11">
    <source>
        <dbReference type="EMBL" id="KTF08404.1"/>
    </source>
</evidence>
<dbReference type="AlphaFoldDB" id="A0A1B6NYE6"/>
<proteinExistence type="predicted"/>